<dbReference type="Proteomes" id="UP000242770">
    <property type="component" value="Unassembled WGS sequence"/>
</dbReference>
<evidence type="ECO:0000313" key="3">
    <source>
        <dbReference type="Proteomes" id="UP000242770"/>
    </source>
</evidence>
<feature type="region of interest" description="Disordered" evidence="1">
    <location>
        <begin position="1"/>
        <end position="49"/>
    </location>
</feature>
<keyword evidence="3" id="KW-1185">Reference proteome</keyword>
<evidence type="ECO:0000256" key="1">
    <source>
        <dbReference type="SAM" id="MobiDB-lite"/>
    </source>
</evidence>
<name>A0A0F7SAA9_9BASI</name>
<dbReference type="AlphaFoldDB" id="A0A0F7SAA9"/>
<proteinExistence type="predicted"/>
<reference evidence="3" key="1">
    <citation type="submission" date="2014-06" db="EMBL/GenBank/DDBJ databases">
        <authorList>
            <person name="Berkman P.J."/>
        </authorList>
    </citation>
    <scope>NUCLEOTIDE SEQUENCE [LARGE SCALE GENOMIC DNA]</scope>
</reference>
<gene>
    <name evidence="2" type="primary">SSCI72310.1</name>
</gene>
<organism evidence="2 3">
    <name type="scientific">Sporisorium scitamineum</name>
    <dbReference type="NCBI Taxonomy" id="49012"/>
    <lineage>
        <taxon>Eukaryota</taxon>
        <taxon>Fungi</taxon>
        <taxon>Dikarya</taxon>
        <taxon>Basidiomycota</taxon>
        <taxon>Ustilaginomycotina</taxon>
        <taxon>Ustilaginomycetes</taxon>
        <taxon>Ustilaginales</taxon>
        <taxon>Ustilaginaceae</taxon>
        <taxon>Sporisorium</taxon>
    </lineage>
</organism>
<feature type="compositionally biased region" description="Polar residues" evidence="1">
    <location>
        <begin position="1"/>
        <end position="15"/>
    </location>
</feature>
<accession>A0A0F7SAA9</accession>
<sequence>MTGALSTIRANSDLSDAQGAASSLPKEHRSTAKTSSIRHQVAGASATGN</sequence>
<evidence type="ECO:0000313" key="2">
    <source>
        <dbReference type="EMBL" id="CDW99221.1"/>
    </source>
</evidence>
<dbReference type="EMBL" id="CCFA01004348">
    <property type="protein sequence ID" value="CDW99221.1"/>
    <property type="molecule type" value="Genomic_DNA"/>
</dbReference>
<protein>
    <submittedName>
        <fullName evidence="2">Uncharacterized protein</fullName>
    </submittedName>
</protein>